<dbReference type="Proteomes" id="UP001646157">
    <property type="component" value="Unassembled WGS sequence"/>
</dbReference>
<reference evidence="1 2" key="1">
    <citation type="submission" date="2021-01" db="EMBL/GenBank/DDBJ databases">
        <title>Genomic Encyclopedia of Type Strains, Phase IV (KMG-IV): sequencing the most valuable type-strain genomes for metagenomic binning, comparative biology and taxonomic classification.</title>
        <authorList>
            <person name="Goeker M."/>
        </authorList>
    </citation>
    <scope>NUCLEOTIDE SEQUENCE [LARGE SCALE GENOMIC DNA]</scope>
    <source>
        <strain evidence="1 2">DSM 24834</strain>
    </source>
</reference>
<comment type="caution">
    <text evidence="1">The sequence shown here is derived from an EMBL/GenBank/DDBJ whole genome shotgun (WGS) entry which is preliminary data.</text>
</comment>
<organism evidence="1 2">
    <name type="scientific">Rossellomorea pakistanensis</name>
    <dbReference type="NCBI Taxonomy" id="992288"/>
    <lineage>
        <taxon>Bacteria</taxon>
        <taxon>Bacillati</taxon>
        <taxon>Bacillota</taxon>
        <taxon>Bacilli</taxon>
        <taxon>Bacillales</taxon>
        <taxon>Bacillaceae</taxon>
        <taxon>Rossellomorea</taxon>
    </lineage>
</organism>
<evidence type="ECO:0000313" key="2">
    <source>
        <dbReference type="Proteomes" id="UP001646157"/>
    </source>
</evidence>
<evidence type="ECO:0000313" key="1">
    <source>
        <dbReference type="EMBL" id="MBM7588200.1"/>
    </source>
</evidence>
<protein>
    <submittedName>
        <fullName evidence="1">Uncharacterized protein</fullName>
    </submittedName>
</protein>
<keyword evidence="2" id="KW-1185">Reference proteome</keyword>
<accession>A0ABS2NK37</accession>
<name>A0ABS2NK37_9BACI</name>
<dbReference type="EMBL" id="JAFBDZ010000008">
    <property type="protein sequence ID" value="MBM7588200.1"/>
    <property type="molecule type" value="Genomic_DNA"/>
</dbReference>
<proteinExistence type="predicted"/>
<sequence length="32" mass="3898">MHLRRAHDRTKAENTRKQKDAVILYDSVLERF</sequence>
<gene>
    <name evidence="1" type="ORF">JOC86_004795</name>
</gene>